<evidence type="ECO:0000256" key="1">
    <source>
        <dbReference type="SAM" id="Phobius"/>
    </source>
</evidence>
<evidence type="ECO:0000313" key="2">
    <source>
        <dbReference type="EMBL" id="NRT19490.1"/>
    </source>
</evidence>
<reference evidence="2 3" key="1">
    <citation type="submission" date="2020-05" db="EMBL/GenBank/DDBJ databases">
        <title>Genomic Encyclopedia of Type Strains, Phase IV (KMG-V): Genome sequencing to study the core and pangenomes of soil and plant-associated prokaryotes.</title>
        <authorList>
            <person name="Whitman W."/>
        </authorList>
    </citation>
    <scope>NUCLEOTIDE SEQUENCE [LARGE SCALE GENOMIC DNA]</scope>
    <source>
        <strain evidence="2 3">9A</strain>
    </source>
</reference>
<feature type="transmembrane region" description="Helical" evidence="1">
    <location>
        <begin position="37"/>
        <end position="55"/>
    </location>
</feature>
<proteinExistence type="predicted"/>
<keyword evidence="1" id="KW-1133">Transmembrane helix</keyword>
<dbReference type="RefSeq" id="WP_173810210.1">
    <property type="nucleotide sequence ID" value="NZ_JABSNP010000009.1"/>
</dbReference>
<sequence>MKKGLLYKLLPYIEVIDWVLVCVGFGLMWALRPAGSRVFLAGMLALATSYFLEAFKPSPPANAVAEEFSGAQTALPPETSGPFLMLKSILLKLLNISAAVVLVGILYKLLFFPGSRPLLLTGTVTLAIAAGLLAPTDNLAKKHALVLVLGLATWATDSETLVRQFHRDDPVLVEKLIFSLHHPYDKAAAEDLRKYRQAKPSG</sequence>
<feature type="transmembrane region" description="Helical" evidence="1">
    <location>
        <begin position="12"/>
        <end position="31"/>
    </location>
</feature>
<comment type="caution">
    <text evidence="2">The sequence shown here is derived from an EMBL/GenBank/DDBJ whole genome shotgun (WGS) entry which is preliminary data.</text>
</comment>
<feature type="transmembrane region" description="Helical" evidence="1">
    <location>
        <begin position="118"/>
        <end position="135"/>
    </location>
</feature>
<evidence type="ECO:0000313" key="3">
    <source>
        <dbReference type="Proteomes" id="UP000779507"/>
    </source>
</evidence>
<keyword evidence="1" id="KW-0472">Membrane</keyword>
<gene>
    <name evidence="2" type="ORF">HNP98_002319</name>
</gene>
<keyword evidence="1" id="KW-0812">Transmembrane</keyword>
<name>A0ABX2FSX2_9BACT</name>
<protein>
    <submittedName>
        <fullName evidence="2">Type IV secretory pathway TrbD component</fullName>
    </submittedName>
</protein>
<accession>A0ABX2FSX2</accession>
<feature type="transmembrane region" description="Helical" evidence="1">
    <location>
        <begin position="93"/>
        <end position="112"/>
    </location>
</feature>
<dbReference type="Proteomes" id="UP000779507">
    <property type="component" value="Unassembled WGS sequence"/>
</dbReference>
<keyword evidence="3" id="KW-1185">Reference proteome</keyword>
<dbReference type="EMBL" id="JABSNP010000009">
    <property type="protein sequence ID" value="NRT19490.1"/>
    <property type="molecule type" value="Genomic_DNA"/>
</dbReference>
<organism evidence="2 3">
    <name type="scientific">Hymenobacter caeli</name>
    <dbReference type="NCBI Taxonomy" id="2735894"/>
    <lineage>
        <taxon>Bacteria</taxon>
        <taxon>Pseudomonadati</taxon>
        <taxon>Bacteroidota</taxon>
        <taxon>Cytophagia</taxon>
        <taxon>Cytophagales</taxon>
        <taxon>Hymenobacteraceae</taxon>
        <taxon>Hymenobacter</taxon>
    </lineage>
</organism>